<feature type="compositionally biased region" description="Polar residues" evidence="3">
    <location>
        <begin position="107"/>
        <end position="118"/>
    </location>
</feature>
<accession>A0AAN8J1H3</accession>
<sequence>MITEEADNIVVNAVIHGLLDIVVAETAILEGQERAHETDFQGRTNSESEFSQNCAERTITAILAKLNDPEARLNRRERRALQRELDIAKGIRRHPVSRTTEEDDPLSQCTPLPQSDATENVHEINEANRLAEDNRPNKRPAVAAVDNPKSKVPRVQSVVPPIRESLFKLEKMSMIQRDSATKPFEHVRRSYACPSMAANNFLKLCRFSPSGSCVATTSADNWTRIFELNENRKLSLLTEIPLGDPIYDATWLCGGADRQLLATTAKHHPIHLWCCDGTRYASYRGINHLDELSAVYSIAFSNDGTRLYGGHNARLWIWDIERPGRQHTTIRTWEKQTGGQKSIVSCIAMNKAFDGVYAVASYSGNVGFYSDRSNSLECMFSTESTAITDMHYSHDGQRLYVAPRKKMILRAF</sequence>
<dbReference type="InterPro" id="IPR036322">
    <property type="entry name" value="WD40_repeat_dom_sf"/>
</dbReference>
<dbReference type="SMART" id="SM00320">
    <property type="entry name" value="WD40"/>
    <property type="match status" value="3"/>
</dbReference>
<dbReference type="EMBL" id="WIXE01013616">
    <property type="protein sequence ID" value="KAK5974944.1"/>
    <property type="molecule type" value="Genomic_DNA"/>
</dbReference>
<dbReference type="Gene3D" id="2.130.10.10">
    <property type="entry name" value="YVTN repeat-like/Quinoprotein amine dehydrogenase"/>
    <property type="match status" value="1"/>
</dbReference>
<dbReference type="SUPFAM" id="SSF50978">
    <property type="entry name" value="WD40 repeat-like"/>
    <property type="match status" value="1"/>
</dbReference>
<comment type="similarity">
    <text evidence="1">Belongs to the TCAB1 family.</text>
</comment>
<evidence type="ECO:0000256" key="1">
    <source>
        <dbReference type="ARBA" id="ARBA00038279"/>
    </source>
</evidence>
<keyword evidence="5" id="KW-1185">Reference proteome</keyword>
<dbReference type="InterPro" id="IPR051150">
    <property type="entry name" value="SWT21/TCAB1_mRNA_Telomere"/>
</dbReference>
<name>A0AAN8J1H3_TRICO</name>
<dbReference type="PANTHER" id="PTHR13211">
    <property type="entry name" value="TELOMERASE CAJAL BODY PROTEIN 1"/>
    <property type="match status" value="1"/>
</dbReference>
<dbReference type="Pfam" id="PF00400">
    <property type="entry name" value="WD40"/>
    <property type="match status" value="1"/>
</dbReference>
<reference evidence="4 5" key="1">
    <citation type="submission" date="2019-10" db="EMBL/GenBank/DDBJ databases">
        <title>Assembly and Annotation for the nematode Trichostrongylus colubriformis.</title>
        <authorList>
            <person name="Martin J."/>
        </authorList>
    </citation>
    <scope>NUCLEOTIDE SEQUENCE [LARGE SCALE GENOMIC DNA]</scope>
    <source>
        <strain evidence="4">G859</strain>
        <tissue evidence="4">Whole worm</tissue>
    </source>
</reference>
<dbReference type="AlphaFoldDB" id="A0AAN8J1H3"/>
<evidence type="ECO:0000313" key="5">
    <source>
        <dbReference type="Proteomes" id="UP001331761"/>
    </source>
</evidence>
<feature type="region of interest" description="Disordered" evidence="3">
    <location>
        <begin position="96"/>
        <end position="149"/>
    </location>
</feature>
<organism evidence="4 5">
    <name type="scientific">Trichostrongylus colubriformis</name>
    <name type="common">Black scour worm</name>
    <dbReference type="NCBI Taxonomy" id="6319"/>
    <lineage>
        <taxon>Eukaryota</taxon>
        <taxon>Metazoa</taxon>
        <taxon>Ecdysozoa</taxon>
        <taxon>Nematoda</taxon>
        <taxon>Chromadorea</taxon>
        <taxon>Rhabditida</taxon>
        <taxon>Rhabditina</taxon>
        <taxon>Rhabditomorpha</taxon>
        <taxon>Strongyloidea</taxon>
        <taxon>Trichostrongylidae</taxon>
        <taxon>Trichostrongylus</taxon>
    </lineage>
</organism>
<dbReference type="GO" id="GO:0003723">
    <property type="term" value="F:RNA binding"/>
    <property type="evidence" value="ECO:0007669"/>
    <property type="project" value="TreeGrafter"/>
</dbReference>
<comment type="caution">
    <text evidence="4">The sequence shown here is derived from an EMBL/GenBank/DDBJ whole genome shotgun (WGS) entry which is preliminary data.</text>
</comment>
<dbReference type="PANTHER" id="PTHR13211:SF0">
    <property type="entry name" value="TELOMERASE CAJAL BODY PROTEIN 1"/>
    <property type="match status" value="1"/>
</dbReference>
<dbReference type="GO" id="GO:0015030">
    <property type="term" value="C:Cajal body"/>
    <property type="evidence" value="ECO:0007669"/>
    <property type="project" value="TreeGrafter"/>
</dbReference>
<dbReference type="InterPro" id="IPR015943">
    <property type="entry name" value="WD40/YVTN_repeat-like_dom_sf"/>
</dbReference>
<proteinExistence type="inferred from homology"/>
<dbReference type="Proteomes" id="UP001331761">
    <property type="component" value="Unassembled WGS sequence"/>
</dbReference>
<evidence type="ECO:0000256" key="2">
    <source>
        <dbReference type="ARBA" id="ARBA00041558"/>
    </source>
</evidence>
<protein>
    <recommendedName>
        <fullName evidence="2">WD repeat-containing protein 79</fullName>
    </recommendedName>
</protein>
<evidence type="ECO:0000313" key="4">
    <source>
        <dbReference type="EMBL" id="KAK5974944.1"/>
    </source>
</evidence>
<gene>
    <name evidence="4" type="ORF">GCK32_006107</name>
</gene>
<feature type="compositionally biased region" description="Basic and acidic residues" evidence="3">
    <location>
        <begin position="119"/>
        <end position="136"/>
    </location>
</feature>
<evidence type="ECO:0000256" key="3">
    <source>
        <dbReference type="SAM" id="MobiDB-lite"/>
    </source>
</evidence>
<dbReference type="InterPro" id="IPR001680">
    <property type="entry name" value="WD40_rpt"/>
</dbReference>
<dbReference type="GO" id="GO:0030576">
    <property type="term" value="P:Cajal body organization"/>
    <property type="evidence" value="ECO:0007669"/>
    <property type="project" value="TreeGrafter"/>
</dbReference>